<feature type="compositionally biased region" description="Low complexity" evidence="1">
    <location>
        <begin position="488"/>
        <end position="497"/>
    </location>
</feature>
<keyword evidence="2" id="KW-0472">Membrane</keyword>
<organism evidence="3 4">
    <name type="scientific">Psilocybe cyanescens</name>
    <dbReference type="NCBI Taxonomy" id="93625"/>
    <lineage>
        <taxon>Eukaryota</taxon>
        <taxon>Fungi</taxon>
        <taxon>Dikarya</taxon>
        <taxon>Basidiomycota</taxon>
        <taxon>Agaricomycotina</taxon>
        <taxon>Agaricomycetes</taxon>
        <taxon>Agaricomycetidae</taxon>
        <taxon>Agaricales</taxon>
        <taxon>Agaricineae</taxon>
        <taxon>Strophariaceae</taxon>
        <taxon>Psilocybe</taxon>
    </lineage>
</organism>
<feature type="compositionally biased region" description="Basic and acidic residues" evidence="1">
    <location>
        <begin position="462"/>
        <end position="474"/>
    </location>
</feature>
<evidence type="ECO:0000256" key="2">
    <source>
        <dbReference type="SAM" id="Phobius"/>
    </source>
</evidence>
<evidence type="ECO:0000313" key="3">
    <source>
        <dbReference type="EMBL" id="PPQ83683.1"/>
    </source>
</evidence>
<keyword evidence="4" id="KW-1185">Reference proteome</keyword>
<dbReference type="Gene3D" id="2.60.120.260">
    <property type="entry name" value="Galactose-binding domain-like"/>
    <property type="match status" value="1"/>
</dbReference>
<feature type="compositionally biased region" description="Low complexity" evidence="1">
    <location>
        <begin position="531"/>
        <end position="543"/>
    </location>
</feature>
<dbReference type="AlphaFoldDB" id="A0A409WYT2"/>
<feature type="compositionally biased region" description="Gly residues" evidence="1">
    <location>
        <begin position="297"/>
        <end position="321"/>
    </location>
</feature>
<sequence length="567" mass="60067">MSLAAIVDDAQTGFIVYSGNQWNHQSHTSNYNRTITACQTNGGQQARDASTPLFTFSFNGELSNLTTQYIGTGVQIYGGANSNSVAFTYSIDNATAQPAIINSNAIGKSGANIWSLQGLTAGQHTLQITPTAGQFSLDYITYTPTSPATSSSNSLNIIVDDADNSVQLSGNWTKSAPAIQNGVPYQGTISGSSTIGDTMKVQFVVYGLLQQTSGKLSATFSVDGGQSSTYSPFGADGNDDDDDDNPWLLSQQLYQQNLSPGTHSLLVTVTQATGSQALWIDSFVFGVTGATLSTQPSGGGGGGGNGSGGNGGGGDGGGGNDNGSANVGHQNISKSSFSAGKIAGVVIGVAILCCIFLAAYRRVRRRRFLPMNKEYSQDSLPMQQPPDDMHLGNGLSLNERPETFMPIPPSQAIATLAVQPRQFEFSPPPEKQAASSPRLSLLKDYPPFPNQSKVAYADKPLKELPREMQGRSDGSRVFGLDVPEKMKSSSSASVSSNVDDDLNSRQSHQHGSEQVTRSVERGSKIITLTFQSSSHTGSQSSQQETHPMLSKNTEHNDEPPPYNPYDD</sequence>
<dbReference type="STRING" id="93625.A0A409WYT2"/>
<accession>A0A409WYT2</accession>
<evidence type="ECO:0000313" key="4">
    <source>
        <dbReference type="Proteomes" id="UP000283269"/>
    </source>
</evidence>
<protein>
    <submittedName>
        <fullName evidence="3">Uncharacterized protein</fullName>
    </submittedName>
</protein>
<name>A0A409WYT2_PSICY</name>
<reference evidence="3 4" key="1">
    <citation type="journal article" date="2018" name="Evol. Lett.">
        <title>Horizontal gene cluster transfer increased hallucinogenic mushroom diversity.</title>
        <authorList>
            <person name="Reynolds H.T."/>
            <person name="Vijayakumar V."/>
            <person name="Gluck-Thaler E."/>
            <person name="Korotkin H.B."/>
            <person name="Matheny P.B."/>
            <person name="Slot J.C."/>
        </authorList>
    </citation>
    <scope>NUCLEOTIDE SEQUENCE [LARGE SCALE GENOMIC DNA]</scope>
    <source>
        <strain evidence="3 4">2631</strain>
    </source>
</reference>
<feature type="region of interest" description="Disordered" evidence="1">
    <location>
        <begin position="295"/>
        <end position="327"/>
    </location>
</feature>
<dbReference type="EMBL" id="NHYD01002989">
    <property type="protein sequence ID" value="PPQ83683.1"/>
    <property type="molecule type" value="Genomic_DNA"/>
</dbReference>
<dbReference type="OrthoDB" id="2927144at2759"/>
<feature type="transmembrane region" description="Helical" evidence="2">
    <location>
        <begin position="342"/>
        <end position="360"/>
    </location>
</feature>
<feature type="region of interest" description="Disordered" evidence="1">
    <location>
        <begin position="424"/>
        <end position="444"/>
    </location>
</feature>
<feature type="region of interest" description="Disordered" evidence="1">
    <location>
        <begin position="462"/>
        <end position="567"/>
    </location>
</feature>
<keyword evidence="2" id="KW-0812">Transmembrane</keyword>
<dbReference type="Proteomes" id="UP000283269">
    <property type="component" value="Unassembled WGS sequence"/>
</dbReference>
<gene>
    <name evidence="3" type="ORF">CVT25_006151</name>
</gene>
<keyword evidence="2" id="KW-1133">Transmembrane helix</keyword>
<proteinExistence type="predicted"/>
<comment type="caution">
    <text evidence="3">The sequence shown here is derived from an EMBL/GenBank/DDBJ whole genome shotgun (WGS) entry which is preliminary data.</text>
</comment>
<evidence type="ECO:0000256" key="1">
    <source>
        <dbReference type="SAM" id="MobiDB-lite"/>
    </source>
</evidence>
<dbReference type="InParanoid" id="A0A409WYT2"/>